<name>A0A3G4ZU19_9VIRU</name>
<gene>
    <name evidence="2" type="ORF">Edafosvirus11_30</name>
</gene>
<dbReference type="Pfam" id="PF12146">
    <property type="entry name" value="Hydrolase_4"/>
    <property type="match status" value="1"/>
</dbReference>
<dbReference type="EMBL" id="MK072076">
    <property type="protein sequence ID" value="AYV78395.1"/>
    <property type="molecule type" value="Genomic_DNA"/>
</dbReference>
<dbReference type="GO" id="GO:0016787">
    <property type="term" value="F:hydrolase activity"/>
    <property type="evidence" value="ECO:0007669"/>
    <property type="project" value="UniProtKB-KW"/>
</dbReference>
<accession>A0A3G4ZU19</accession>
<dbReference type="SUPFAM" id="SSF53474">
    <property type="entry name" value="alpha/beta-Hydrolases"/>
    <property type="match status" value="1"/>
</dbReference>
<dbReference type="InterPro" id="IPR022742">
    <property type="entry name" value="Hydrolase_4"/>
</dbReference>
<dbReference type="PANTHER" id="PTHR12277">
    <property type="entry name" value="ALPHA/BETA HYDROLASE DOMAIN-CONTAINING PROTEIN"/>
    <property type="match status" value="1"/>
</dbReference>
<keyword evidence="2" id="KW-0378">Hydrolase</keyword>
<feature type="domain" description="Serine aminopeptidase S33" evidence="1">
    <location>
        <begin position="65"/>
        <end position="175"/>
    </location>
</feature>
<reference evidence="2" key="1">
    <citation type="submission" date="2018-10" db="EMBL/GenBank/DDBJ databases">
        <title>Hidden diversity of soil giant viruses.</title>
        <authorList>
            <person name="Schulz F."/>
            <person name="Alteio L."/>
            <person name="Goudeau D."/>
            <person name="Ryan E.M."/>
            <person name="Malmstrom R.R."/>
            <person name="Blanchard J."/>
            <person name="Woyke T."/>
        </authorList>
    </citation>
    <scope>NUCLEOTIDE SEQUENCE</scope>
    <source>
        <strain evidence="2">EDV1</strain>
    </source>
</reference>
<dbReference type="Gene3D" id="3.40.50.1820">
    <property type="entry name" value="alpha/beta hydrolase"/>
    <property type="match status" value="1"/>
</dbReference>
<dbReference type="PANTHER" id="PTHR12277:SF81">
    <property type="entry name" value="PROTEIN ABHD13"/>
    <property type="match status" value="1"/>
</dbReference>
<proteinExistence type="predicted"/>
<evidence type="ECO:0000313" key="2">
    <source>
        <dbReference type="EMBL" id="AYV78395.1"/>
    </source>
</evidence>
<sequence>MGSSSSCCNGRSKCCRIESILSLDLQMKELVFPAPKNKQEIVQLKDDLIFIYSINAIIITPQIKKSDKYIIFSHGNGSNVSTHHNYLKSFSNEFGVTVICYDYPGYGLTEGEPSEDSCFESLVTIIEYVSKLTDSKNIILMGHSLGTAVIIDYVSKNKWTNPVILISPFKSIPEVYSKFHIIVYLTKKYRFDSGSKLKNVICPVKIFHGEEDKIVNISHGKYLYEHLNNKILAPIWMPLVGHNDVLEKICPFDIMEILSYK</sequence>
<dbReference type="InterPro" id="IPR029058">
    <property type="entry name" value="AB_hydrolase_fold"/>
</dbReference>
<organism evidence="2">
    <name type="scientific">Edafosvirus sp</name>
    <dbReference type="NCBI Taxonomy" id="2487765"/>
    <lineage>
        <taxon>Viruses</taxon>
        <taxon>Varidnaviria</taxon>
        <taxon>Bamfordvirae</taxon>
        <taxon>Nucleocytoviricota</taxon>
        <taxon>Megaviricetes</taxon>
        <taxon>Imitervirales</taxon>
        <taxon>Mimiviridae</taxon>
        <taxon>Klosneuvirinae</taxon>
    </lineage>
</organism>
<evidence type="ECO:0000259" key="1">
    <source>
        <dbReference type="Pfam" id="PF12146"/>
    </source>
</evidence>
<protein>
    <submittedName>
        <fullName evidence="2">Alpha/beta hydrolase family protein</fullName>
    </submittedName>
</protein>